<sequence>MIFICRSSFECSASELYDFHASPEGFSRLVSLSPGVKVIQAPLSLLPGSRTIVELRFLFFFRIRWTALHIEHSYGEKFVDVQEEGPFRSFRHEHLFIKKEENRSLLEDRVICEPPFFPLPSLLEFLLSEKMRKEFRRRHEITALAIGCGHNTDFCGKA</sequence>
<name>A0A2M9ZAF6_9LEPT</name>
<evidence type="ECO:0000313" key="1">
    <source>
        <dbReference type="EMBL" id="PJZ65399.1"/>
    </source>
</evidence>
<dbReference type="EMBL" id="NPDT01000005">
    <property type="protein sequence ID" value="PJZ65399.1"/>
    <property type="molecule type" value="Genomic_DNA"/>
</dbReference>
<dbReference type="CDD" id="cd07820">
    <property type="entry name" value="SRPBCC_3"/>
    <property type="match status" value="1"/>
</dbReference>
<dbReference type="AlphaFoldDB" id="A0A2M9ZAF6"/>
<accession>A0A2M9ZAF6</accession>
<dbReference type="SUPFAM" id="SSF55961">
    <property type="entry name" value="Bet v1-like"/>
    <property type="match status" value="1"/>
</dbReference>
<dbReference type="RefSeq" id="WP_100759358.1">
    <property type="nucleotide sequence ID" value="NZ_NPDT01000005.1"/>
</dbReference>
<dbReference type="InterPro" id="IPR023393">
    <property type="entry name" value="START-like_dom_sf"/>
</dbReference>
<protein>
    <recommendedName>
        <fullName evidence="3">Cyclase</fullName>
    </recommendedName>
</protein>
<gene>
    <name evidence="1" type="ORF">CH371_13480</name>
</gene>
<comment type="caution">
    <text evidence="1">The sequence shown here is derived from an EMBL/GenBank/DDBJ whole genome shotgun (WGS) entry which is preliminary data.</text>
</comment>
<reference evidence="1 2" key="1">
    <citation type="submission" date="2017-07" db="EMBL/GenBank/DDBJ databases">
        <title>Leptospira spp. isolated from tropical soils.</title>
        <authorList>
            <person name="Thibeaux R."/>
            <person name="Iraola G."/>
            <person name="Ferres I."/>
            <person name="Bierque E."/>
            <person name="Girault D."/>
            <person name="Soupe-Gilbert M.-E."/>
            <person name="Picardeau M."/>
            <person name="Goarant C."/>
        </authorList>
    </citation>
    <scope>NUCLEOTIDE SEQUENCE [LARGE SCALE GENOMIC DNA]</scope>
    <source>
        <strain evidence="1 2">FH2-C-A2</strain>
    </source>
</reference>
<proteinExistence type="predicted"/>
<evidence type="ECO:0008006" key="3">
    <source>
        <dbReference type="Google" id="ProtNLM"/>
    </source>
</evidence>
<evidence type="ECO:0000313" key="2">
    <source>
        <dbReference type="Proteomes" id="UP000231912"/>
    </source>
</evidence>
<dbReference type="Gene3D" id="3.30.530.20">
    <property type="match status" value="1"/>
</dbReference>
<organism evidence="1 2">
    <name type="scientific">Leptospira wolffii</name>
    <dbReference type="NCBI Taxonomy" id="409998"/>
    <lineage>
        <taxon>Bacteria</taxon>
        <taxon>Pseudomonadati</taxon>
        <taxon>Spirochaetota</taxon>
        <taxon>Spirochaetia</taxon>
        <taxon>Leptospirales</taxon>
        <taxon>Leptospiraceae</taxon>
        <taxon>Leptospira</taxon>
    </lineage>
</organism>
<dbReference type="Proteomes" id="UP000231912">
    <property type="component" value="Unassembled WGS sequence"/>
</dbReference>